<reference evidence="2 3" key="1">
    <citation type="journal article" date="2015" name="Nature">
        <title>rRNA introns, odd ribosomes, and small enigmatic genomes across a large radiation of phyla.</title>
        <authorList>
            <person name="Brown C.T."/>
            <person name="Hug L.A."/>
            <person name="Thomas B.C."/>
            <person name="Sharon I."/>
            <person name="Castelle C.J."/>
            <person name="Singh A."/>
            <person name="Wilkins M.J."/>
            <person name="Williams K.H."/>
            <person name="Banfield J.F."/>
        </authorList>
    </citation>
    <scope>NUCLEOTIDE SEQUENCE [LARGE SCALE GENOMIC DNA]</scope>
</reference>
<gene>
    <name evidence="2" type="ORF">UV02_C0013G0014</name>
</gene>
<keyword evidence="1" id="KW-1133">Transmembrane helix</keyword>
<feature type="transmembrane region" description="Helical" evidence="1">
    <location>
        <begin position="128"/>
        <end position="148"/>
    </location>
</feature>
<keyword evidence="1" id="KW-0812">Transmembrane</keyword>
<name>A0A0G0Z139_9BACT</name>
<evidence type="ECO:0000313" key="2">
    <source>
        <dbReference type="EMBL" id="KKS42474.1"/>
    </source>
</evidence>
<comment type="caution">
    <text evidence="2">The sequence shown here is derived from an EMBL/GenBank/DDBJ whole genome shotgun (WGS) entry which is preliminary data.</text>
</comment>
<evidence type="ECO:0000256" key="1">
    <source>
        <dbReference type="SAM" id="Phobius"/>
    </source>
</evidence>
<dbReference type="EMBL" id="LCCW01000013">
    <property type="protein sequence ID" value="KKS42474.1"/>
    <property type="molecule type" value="Genomic_DNA"/>
</dbReference>
<sequence>MPRINWASYLLMVGVAMIVVAAAVMVKAIFFSGSNAAAPKAPATRTYVLKLEGGGNILVPVPSDKVGQFTAAVNEAIANSSLALRPFLMDSLAARIMSVDSSAMGAQPAVATRLAQPLSPSVHWWEKWWVWMLAIAVVIVVLAIYAIARRREEPHPTTTNYFWTKLKFAWPWVILATGFLTGAMYLSRPEMQDHRFFPLLVLGVFCAWPSWRAFARIPVKNDDGTNFVPTVGEFVQARIVSSPALVSAILILFYLMLLVSGNLN</sequence>
<feature type="transmembrane region" description="Helical" evidence="1">
    <location>
        <begin position="168"/>
        <end position="187"/>
    </location>
</feature>
<protein>
    <submittedName>
        <fullName evidence="2">Uncharacterized protein</fullName>
    </submittedName>
</protein>
<keyword evidence="1" id="KW-0472">Membrane</keyword>
<dbReference type="AlphaFoldDB" id="A0A0G0Z139"/>
<feature type="transmembrane region" description="Helical" evidence="1">
    <location>
        <begin position="199"/>
        <end position="219"/>
    </location>
</feature>
<accession>A0A0G0Z139</accession>
<dbReference type="Proteomes" id="UP000034516">
    <property type="component" value="Unassembled WGS sequence"/>
</dbReference>
<feature type="transmembrane region" description="Helical" evidence="1">
    <location>
        <begin position="6"/>
        <end position="30"/>
    </location>
</feature>
<evidence type="ECO:0000313" key="3">
    <source>
        <dbReference type="Proteomes" id="UP000034516"/>
    </source>
</evidence>
<feature type="transmembrane region" description="Helical" evidence="1">
    <location>
        <begin position="239"/>
        <end position="259"/>
    </location>
</feature>
<organism evidence="2 3">
    <name type="scientific">Candidatus Kuenenbacteria bacterium GW2011_GWA2_42_15</name>
    <dbReference type="NCBI Taxonomy" id="1618677"/>
    <lineage>
        <taxon>Bacteria</taxon>
        <taxon>Candidatus Kueneniibacteriota</taxon>
    </lineage>
</organism>
<proteinExistence type="predicted"/>